<reference evidence="1 2" key="1">
    <citation type="journal article" date="2018" name="MBio">
        <title>Comparative Genomics Reveals the Core Gene Toolbox for the Fungus-Insect Symbiosis.</title>
        <authorList>
            <person name="Wang Y."/>
            <person name="Stata M."/>
            <person name="Wang W."/>
            <person name="Stajich J.E."/>
            <person name="White M.M."/>
            <person name="Moncalvo J.M."/>
        </authorList>
    </citation>
    <scope>NUCLEOTIDE SEQUENCE [LARGE SCALE GENOMIC DNA]</scope>
    <source>
        <strain evidence="1 2">SC-DP-2</strain>
    </source>
</reference>
<evidence type="ECO:0000313" key="1">
    <source>
        <dbReference type="EMBL" id="PVU87326.1"/>
    </source>
</evidence>
<dbReference type="Proteomes" id="UP000245609">
    <property type="component" value="Unassembled WGS sequence"/>
</dbReference>
<accession>A0A2T9Y4Q1</accession>
<keyword evidence="2" id="KW-1185">Reference proteome</keyword>
<name>A0A2T9Y4Q1_9FUNG</name>
<evidence type="ECO:0000313" key="2">
    <source>
        <dbReference type="Proteomes" id="UP000245609"/>
    </source>
</evidence>
<proteinExistence type="predicted"/>
<organism evidence="1 2">
    <name type="scientific">Smittium megazygosporum</name>
    <dbReference type="NCBI Taxonomy" id="133381"/>
    <lineage>
        <taxon>Eukaryota</taxon>
        <taxon>Fungi</taxon>
        <taxon>Fungi incertae sedis</taxon>
        <taxon>Zoopagomycota</taxon>
        <taxon>Kickxellomycotina</taxon>
        <taxon>Harpellomycetes</taxon>
        <taxon>Harpellales</taxon>
        <taxon>Legeriomycetaceae</taxon>
        <taxon>Smittium</taxon>
    </lineage>
</organism>
<gene>
    <name evidence="1" type="ORF">BB560_006505</name>
</gene>
<dbReference type="EMBL" id="MBFS01003317">
    <property type="protein sequence ID" value="PVU87326.1"/>
    <property type="molecule type" value="Genomic_DNA"/>
</dbReference>
<sequence>MTVQQPEKFEPHLGMGAVKWIECKIQKLKQQDFKYITNLEVELQELFIKAKIDDERIELNCLLNFLEPRYYQKLHQTKFEAPEIEPETYLTQATPTNKKAIRMVGEQAEIDSGGKACIASNLEFSSVSLWNSTGIVRSLLILVPSPSFVSDS</sequence>
<dbReference type="AlphaFoldDB" id="A0A2T9Y4Q1"/>
<comment type="caution">
    <text evidence="1">The sequence shown here is derived from an EMBL/GenBank/DDBJ whole genome shotgun (WGS) entry which is preliminary data.</text>
</comment>
<protein>
    <submittedName>
        <fullName evidence="1">Uncharacterized protein</fullName>
    </submittedName>
</protein>
<feature type="non-terminal residue" evidence="1">
    <location>
        <position position="152"/>
    </location>
</feature>